<evidence type="ECO:0000256" key="7">
    <source>
        <dbReference type="ARBA" id="ARBA00023170"/>
    </source>
</evidence>
<keyword evidence="3 8" id="KW-0547">Nucleotide-binding</keyword>
<dbReference type="SUPFAM" id="SSF47364">
    <property type="entry name" value="Domain of the SRP/SRP receptor G-proteins"/>
    <property type="match status" value="1"/>
</dbReference>
<comment type="similarity">
    <text evidence="8">Belongs to the GTP-binding SRP family. FtsY subfamily.</text>
</comment>
<name>A0A832VMG4_9EURY</name>
<sequence>MFRSLKEKLKKLTSSLEEAVEEAVEKEPPRVPKVGLRDKAKSLLEGKVVISEGAVDDVLMELQLLLLESDVAFDVAEKICASVKERLVGTKRGIGESVHGLVEDALRQAMEEVLTIEHFDFDAFVKEHEKPVHILFVGVNGTGKTTTIAKVAKYLMDRGYSVVLAAGDTFRAGAIQQLQTHADRLGVKLIKHQEGADPAAVLYDALAYARAKHRDVVLSDTAGRMHTNVNLMEQLAKICRVAPPDLTLFVDEATAGNDAVERAKKFAATTGFDGSILTKIDADTKGGAAISIAHETEKPIIFLGTGQGYDDLVPFDAEWLLDRIFE</sequence>
<evidence type="ECO:0000259" key="9">
    <source>
        <dbReference type="PROSITE" id="PS00300"/>
    </source>
</evidence>
<evidence type="ECO:0000256" key="5">
    <source>
        <dbReference type="ARBA" id="ARBA00023134"/>
    </source>
</evidence>
<evidence type="ECO:0000256" key="4">
    <source>
        <dbReference type="ARBA" id="ARBA00022801"/>
    </source>
</evidence>
<keyword evidence="2 8" id="KW-0963">Cytoplasm</keyword>
<dbReference type="GO" id="GO:0003924">
    <property type="term" value="F:GTPase activity"/>
    <property type="evidence" value="ECO:0007669"/>
    <property type="project" value="UniProtKB-UniRule"/>
</dbReference>
<dbReference type="FunFam" id="3.40.50.300:FF:000053">
    <property type="entry name" value="Signal recognition particle receptor FtsY"/>
    <property type="match status" value="1"/>
</dbReference>
<evidence type="ECO:0000313" key="10">
    <source>
        <dbReference type="EMBL" id="HIH69256.1"/>
    </source>
</evidence>
<reference evidence="10" key="1">
    <citation type="journal article" date="2020" name="bioRxiv">
        <title>A rank-normalized archaeal taxonomy based on genome phylogeny resolves widespread incomplete and uneven classifications.</title>
        <authorList>
            <person name="Rinke C."/>
            <person name="Chuvochina M."/>
            <person name="Mussig A.J."/>
            <person name="Chaumeil P.-A."/>
            <person name="Waite D.W."/>
            <person name="Whitman W.B."/>
            <person name="Parks D.H."/>
            <person name="Hugenholtz P."/>
        </authorList>
    </citation>
    <scope>NUCLEOTIDE SEQUENCE</scope>
    <source>
        <strain evidence="10">UBA12518</strain>
    </source>
</reference>
<dbReference type="HAMAP" id="MF_00920">
    <property type="entry name" value="FtsY"/>
    <property type="match status" value="1"/>
</dbReference>
<evidence type="ECO:0000256" key="3">
    <source>
        <dbReference type="ARBA" id="ARBA00022741"/>
    </source>
</evidence>
<comment type="caution">
    <text evidence="10">The sequence shown here is derived from an EMBL/GenBank/DDBJ whole genome shotgun (WGS) entry which is preliminary data.</text>
</comment>
<dbReference type="GO" id="GO:0005886">
    <property type="term" value="C:plasma membrane"/>
    <property type="evidence" value="ECO:0007669"/>
    <property type="project" value="UniProtKB-SubCell"/>
</dbReference>
<feature type="binding site" evidence="8">
    <location>
        <begin position="220"/>
        <end position="224"/>
    </location>
    <ligand>
        <name>GTP</name>
        <dbReference type="ChEBI" id="CHEBI:37565"/>
    </ligand>
</feature>
<dbReference type="SMART" id="SM00382">
    <property type="entry name" value="AAA"/>
    <property type="match status" value="1"/>
</dbReference>
<evidence type="ECO:0000256" key="2">
    <source>
        <dbReference type="ARBA" id="ARBA00022490"/>
    </source>
</evidence>
<dbReference type="EC" id="3.6.5.4" evidence="8"/>
<evidence type="ECO:0000256" key="8">
    <source>
        <dbReference type="HAMAP-Rule" id="MF_00920"/>
    </source>
</evidence>
<dbReference type="Proteomes" id="UP000600363">
    <property type="component" value="Unassembled WGS sequence"/>
</dbReference>
<dbReference type="SMART" id="SM00962">
    <property type="entry name" value="SRP54"/>
    <property type="match status" value="1"/>
</dbReference>
<dbReference type="AlphaFoldDB" id="A0A832VMG4"/>
<dbReference type="PANTHER" id="PTHR43134">
    <property type="entry name" value="SIGNAL RECOGNITION PARTICLE RECEPTOR SUBUNIT ALPHA"/>
    <property type="match status" value="1"/>
</dbReference>
<keyword evidence="1 8" id="KW-1003">Cell membrane</keyword>
<dbReference type="GO" id="GO:0005737">
    <property type="term" value="C:cytoplasm"/>
    <property type="evidence" value="ECO:0007669"/>
    <property type="project" value="UniProtKB-SubCell"/>
</dbReference>
<dbReference type="InterPro" id="IPR004390">
    <property type="entry name" value="SR_rcpt_FtsY"/>
</dbReference>
<accession>A0A832VMG4</accession>
<protein>
    <recommendedName>
        <fullName evidence="8">Signal recognition particle receptor FtsY</fullName>
        <shortName evidence="8">SRP receptor</shortName>
        <ecNumber evidence="8">3.6.5.4</ecNumber>
    </recommendedName>
</protein>
<evidence type="ECO:0000313" key="11">
    <source>
        <dbReference type="Proteomes" id="UP000600363"/>
    </source>
</evidence>
<evidence type="ECO:0000256" key="6">
    <source>
        <dbReference type="ARBA" id="ARBA00023136"/>
    </source>
</evidence>
<comment type="subcellular location">
    <subcellularLocation>
        <location evidence="8">Cell membrane</location>
        <topology evidence="8">Peripheral membrane protein</topology>
        <orientation evidence="8">Cytoplasmic side</orientation>
    </subcellularLocation>
    <subcellularLocation>
        <location evidence="8">Cytoplasm</location>
    </subcellularLocation>
</comment>
<keyword evidence="5 8" id="KW-0342">GTP-binding</keyword>
<dbReference type="InterPro" id="IPR036225">
    <property type="entry name" value="SRP/SRP_N"/>
</dbReference>
<dbReference type="SUPFAM" id="SSF52540">
    <property type="entry name" value="P-loop containing nucleoside triphosphate hydrolases"/>
    <property type="match status" value="1"/>
</dbReference>
<feature type="binding site" evidence="8">
    <location>
        <begin position="138"/>
        <end position="145"/>
    </location>
    <ligand>
        <name>GTP</name>
        <dbReference type="ChEBI" id="CHEBI:37565"/>
    </ligand>
</feature>
<dbReference type="InterPro" id="IPR000897">
    <property type="entry name" value="SRP54_GTPase_dom"/>
</dbReference>
<dbReference type="SMART" id="SM00963">
    <property type="entry name" value="SRP54_N"/>
    <property type="match status" value="1"/>
</dbReference>
<dbReference type="PANTHER" id="PTHR43134:SF1">
    <property type="entry name" value="SIGNAL RECOGNITION PARTICLE RECEPTOR SUBUNIT ALPHA"/>
    <property type="match status" value="1"/>
</dbReference>
<keyword evidence="6 8" id="KW-0472">Membrane</keyword>
<feature type="binding site" evidence="8">
    <location>
        <begin position="278"/>
        <end position="281"/>
    </location>
    <ligand>
        <name>GTP</name>
        <dbReference type="ChEBI" id="CHEBI:37565"/>
    </ligand>
</feature>
<comment type="catalytic activity">
    <reaction evidence="8">
        <text>GTP + H2O = GDP + phosphate + H(+)</text>
        <dbReference type="Rhea" id="RHEA:19669"/>
        <dbReference type="ChEBI" id="CHEBI:15377"/>
        <dbReference type="ChEBI" id="CHEBI:15378"/>
        <dbReference type="ChEBI" id="CHEBI:37565"/>
        <dbReference type="ChEBI" id="CHEBI:43474"/>
        <dbReference type="ChEBI" id="CHEBI:58189"/>
        <dbReference type="EC" id="3.6.5.4"/>
    </reaction>
</comment>
<dbReference type="GO" id="GO:0006614">
    <property type="term" value="P:SRP-dependent cotranslational protein targeting to membrane"/>
    <property type="evidence" value="ECO:0007669"/>
    <property type="project" value="InterPro"/>
</dbReference>
<dbReference type="GO" id="GO:0005525">
    <property type="term" value="F:GTP binding"/>
    <property type="evidence" value="ECO:0007669"/>
    <property type="project" value="UniProtKB-UniRule"/>
</dbReference>
<dbReference type="Gene3D" id="3.40.50.300">
    <property type="entry name" value="P-loop containing nucleotide triphosphate hydrolases"/>
    <property type="match status" value="1"/>
</dbReference>
<dbReference type="PROSITE" id="PS00300">
    <property type="entry name" value="SRP54"/>
    <property type="match status" value="1"/>
</dbReference>
<dbReference type="InterPro" id="IPR027417">
    <property type="entry name" value="P-loop_NTPase"/>
</dbReference>
<dbReference type="Pfam" id="PF02881">
    <property type="entry name" value="SRP54_N"/>
    <property type="match status" value="1"/>
</dbReference>
<comment type="subunit">
    <text evidence="8">Part of the signal recognition particle protein translocation system, which is composed of SRP and FtsY.</text>
</comment>
<keyword evidence="7 8" id="KW-0675">Receptor</keyword>
<proteinExistence type="inferred from homology"/>
<keyword evidence="4 8" id="KW-0378">Hydrolase</keyword>
<dbReference type="NCBIfam" id="TIGR00064">
    <property type="entry name" value="ftsY"/>
    <property type="match status" value="1"/>
</dbReference>
<evidence type="ECO:0000256" key="1">
    <source>
        <dbReference type="ARBA" id="ARBA00022475"/>
    </source>
</evidence>
<organism evidence="10 11">
    <name type="scientific">Methermicoccus shengliensis</name>
    <dbReference type="NCBI Taxonomy" id="660064"/>
    <lineage>
        <taxon>Archaea</taxon>
        <taxon>Methanobacteriati</taxon>
        <taxon>Methanobacteriota</taxon>
        <taxon>Stenosarchaea group</taxon>
        <taxon>Methanomicrobia</taxon>
        <taxon>Methanosarcinales</taxon>
        <taxon>Methermicoccaceae</taxon>
        <taxon>Methermicoccus</taxon>
    </lineage>
</organism>
<dbReference type="Gene3D" id="1.20.120.140">
    <property type="entry name" value="Signal recognition particle SRP54, nucleotide-binding domain"/>
    <property type="match status" value="1"/>
</dbReference>
<comment type="function">
    <text evidence="8">Involved in targeting and insertion of nascent membrane proteins into the cytoplasmic membrane. Acts as a receptor for the complex formed by the signal recognition particle (SRP) and the ribosome-nascent chain (RNC).</text>
</comment>
<dbReference type="GO" id="GO:0005047">
    <property type="term" value="F:signal recognition particle binding"/>
    <property type="evidence" value="ECO:0007669"/>
    <property type="project" value="TreeGrafter"/>
</dbReference>
<feature type="domain" description="SRP54-type proteins GTP-binding" evidence="9">
    <location>
        <begin position="299"/>
        <end position="312"/>
    </location>
</feature>
<dbReference type="InterPro" id="IPR013822">
    <property type="entry name" value="Signal_recog_particl_SRP54_hlx"/>
</dbReference>
<gene>
    <name evidence="8 10" type="primary">ftsY</name>
    <name evidence="10" type="ORF">HA299_01340</name>
</gene>
<dbReference type="InterPro" id="IPR003593">
    <property type="entry name" value="AAA+_ATPase"/>
</dbReference>
<dbReference type="Pfam" id="PF00448">
    <property type="entry name" value="SRP54"/>
    <property type="match status" value="1"/>
</dbReference>
<dbReference type="EMBL" id="DUIH01000006">
    <property type="protein sequence ID" value="HIH69256.1"/>
    <property type="molecule type" value="Genomic_DNA"/>
</dbReference>
<dbReference type="CDD" id="cd17874">
    <property type="entry name" value="FtsY"/>
    <property type="match status" value="1"/>
</dbReference>
<dbReference type="InterPro" id="IPR042101">
    <property type="entry name" value="SRP54_N_sf"/>
</dbReference>